<dbReference type="Proteomes" id="UP000055136">
    <property type="component" value="Chromosome"/>
</dbReference>
<keyword evidence="6" id="KW-1185">Reference proteome</keyword>
<dbReference type="SUPFAM" id="SSF55073">
    <property type="entry name" value="Nucleotide cyclase"/>
    <property type="match status" value="1"/>
</dbReference>
<dbReference type="EMBL" id="CP013099">
    <property type="protein sequence ID" value="ALP54439.1"/>
    <property type="molecule type" value="Genomic_DNA"/>
</dbReference>
<dbReference type="EC" id="2.7.7.65" evidence="2"/>
<sequence length="140" mass="16090">MQYVTTPPLSLIAIDLDHFKAINDQYNHQVGDAVLKEFVHLVQKLLRPSDLLSRTGGEEFAVLLPDTDLEEAGQIAERLRQRLEHCVLAVERQQIRVTISLGVAQYHHPNETIKDWFNSADTLLYRAKRNGRNRVEVEPH</sequence>
<dbReference type="InterPro" id="IPR029787">
    <property type="entry name" value="Nucleotide_cyclase"/>
</dbReference>
<comment type="catalytic activity">
    <reaction evidence="3">
        <text>2 GTP = 3',3'-c-di-GMP + 2 diphosphate</text>
        <dbReference type="Rhea" id="RHEA:24898"/>
        <dbReference type="ChEBI" id="CHEBI:33019"/>
        <dbReference type="ChEBI" id="CHEBI:37565"/>
        <dbReference type="ChEBI" id="CHEBI:58805"/>
        <dbReference type="EC" id="2.7.7.65"/>
    </reaction>
</comment>
<gene>
    <name evidence="5" type="ORF">Tel_15505</name>
</gene>
<dbReference type="Gene3D" id="3.30.70.270">
    <property type="match status" value="1"/>
</dbReference>
<dbReference type="PROSITE" id="PS50887">
    <property type="entry name" value="GGDEF"/>
    <property type="match status" value="1"/>
</dbReference>
<protein>
    <recommendedName>
        <fullName evidence="2">diguanylate cyclase</fullName>
        <ecNumber evidence="2">2.7.7.65</ecNumber>
    </recommendedName>
</protein>
<evidence type="ECO:0000256" key="2">
    <source>
        <dbReference type="ARBA" id="ARBA00012528"/>
    </source>
</evidence>
<dbReference type="InterPro" id="IPR043128">
    <property type="entry name" value="Rev_trsase/Diguanyl_cyclase"/>
</dbReference>
<dbReference type="STRING" id="1748243.Tel_15505"/>
<name>A0A0S2TH09_9GAMM</name>
<accession>A0A0S2TH09</accession>
<reference evidence="5" key="1">
    <citation type="submission" date="2015-10" db="EMBL/GenBank/DDBJ databases">
        <title>Description of Candidatus Tenderia electrophaga gen. nov, sp. nov., an Uncultivated Electroautotroph from a Biocathode Enrichment.</title>
        <authorList>
            <person name="Eddie B.J."/>
            <person name="Malanoski A.P."/>
            <person name="Wang Z."/>
            <person name="Hall R.J."/>
            <person name="Oh S.D."/>
            <person name="Heiner C."/>
            <person name="Lin B."/>
            <person name="Strycharz-Glaven S.M."/>
        </authorList>
    </citation>
    <scope>NUCLEOTIDE SEQUENCE [LARGE SCALE GENOMIC DNA]</scope>
    <source>
        <strain evidence="5">NRL1</strain>
    </source>
</reference>
<evidence type="ECO:0000259" key="4">
    <source>
        <dbReference type="PROSITE" id="PS50887"/>
    </source>
</evidence>
<evidence type="ECO:0000313" key="6">
    <source>
        <dbReference type="Proteomes" id="UP000055136"/>
    </source>
</evidence>
<dbReference type="InterPro" id="IPR000160">
    <property type="entry name" value="GGDEF_dom"/>
</dbReference>
<dbReference type="PANTHER" id="PTHR45138:SF9">
    <property type="entry name" value="DIGUANYLATE CYCLASE DGCM-RELATED"/>
    <property type="match status" value="1"/>
</dbReference>
<dbReference type="GO" id="GO:1902201">
    <property type="term" value="P:negative regulation of bacterial-type flagellum-dependent cell motility"/>
    <property type="evidence" value="ECO:0007669"/>
    <property type="project" value="TreeGrafter"/>
</dbReference>
<dbReference type="InterPro" id="IPR050469">
    <property type="entry name" value="Diguanylate_Cyclase"/>
</dbReference>
<dbReference type="AlphaFoldDB" id="A0A0S2TH09"/>
<dbReference type="FunFam" id="3.30.70.270:FF:000001">
    <property type="entry name" value="Diguanylate cyclase domain protein"/>
    <property type="match status" value="1"/>
</dbReference>
<dbReference type="GO" id="GO:0043709">
    <property type="term" value="P:cell adhesion involved in single-species biofilm formation"/>
    <property type="evidence" value="ECO:0007669"/>
    <property type="project" value="TreeGrafter"/>
</dbReference>
<dbReference type="Pfam" id="PF00990">
    <property type="entry name" value="GGDEF"/>
    <property type="match status" value="1"/>
</dbReference>
<evidence type="ECO:0000256" key="1">
    <source>
        <dbReference type="ARBA" id="ARBA00001946"/>
    </source>
</evidence>
<comment type="cofactor">
    <cofactor evidence="1">
        <name>Mg(2+)</name>
        <dbReference type="ChEBI" id="CHEBI:18420"/>
    </cofactor>
</comment>
<proteinExistence type="predicted"/>
<dbReference type="SMART" id="SM00267">
    <property type="entry name" value="GGDEF"/>
    <property type="match status" value="1"/>
</dbReference>
<dbReference type="GO" id="GO:0005886">
    <property type="term" value="C:plasma membrane"/>
    <property type="evidence" value="ECO:0007669"/>
    <property type="project" value="TreeGrafter"/>
</dbReference>
<dbReference type="KEGG" id="tee:Tel_15505"/>
<dbReference type="GO" id="GO:0052621">
    <property type="term" value="F:diguanylate cyclase activity"/>
    <property type="evidence" value="ECO:0007669"/>
    <property type="project" value="UniProtKB-EC"/>
</dbReference>
<dbReference type="PANTHER" id="PTHR45138">
    <property type="entry name" value="REGULATORY COMPONENTS OF SENSORY TRANSDUCTION SYSTEM"/>
    <property type="match status" value="1"/>
</dbReference>
<dbReference type="CDD" id="cd01949">
    <property type="entry name" value="GGDEF"/>
    <property type="match status" value="1"/>
</dbReference>
<organism evidence="5 6">
    <name type="scientific">Candidatus Tenderia electrophaga</name>
    <dbReference type="NCBI Taxonomy" id="1748243"/>
    <lineage>
        <taxon>Bacteria</taxon>
        <taxon>Pseudomonadati</taxon>
        <taxon>Pseudomonadota</taxon>
        <taxon>Gammaproteobacteria</taxon>
        <taxon>Candidatus Tenderiales</taxon>
        <taxon>Candidatus Tenderiaceae</taxon>
        <taxon>Candidatus Tenderia</taxon>
    </lineage>
</organism>
<dbReference type="NCBIfam" id="TIGR00254">
    <property type="entry name" value="GGDEF"/>
    <property type="match status" value="1"/>
</dbReference>
<evidence type="ECO:0000313" key="5">
    <source>
        <dbReference type="EMBL" id="ALP54439.1"/>
    </source>
</evidence>
<feature type="domain" description="GGDEF" evidence="4">
    <location>
        <begin position="7"/>
        <end position="140"/>
    </location>
</feature>
<evidence type="ECO:0000256" key="3">
    <source>
        <dbReference type="ARBA" id="ARBA00034247"/>
    </source>
</evidence>